<feature type="non-terminal residue" evidence="1">
    <location>
        <position position="125"/>
    </location>
</feature>
<dbReference type="AlphaFoldDB" id="A0A1B6ER43"/>
<dbReference type="EMBL" id="GECZ01029363">
    <property type="protein sequence ID" value="JAS40406.1"/>
    <property type="molecule type" value="Transcribed_RNA"/>
</dbReference>
<evidence type="ECO:0000313" key="1">
    <source>
        <dbReference type="EMBL" id="JAS40406.1"/>
    </source>
</evidence>
<gene>
    <name evidence="1" type="ORF">g.10818</name>
</gene>
<name>A0A1B6ER43_9HEMI</name>
<accession>A0A1B6ER43</accession>
<sequence>FQEAFDAISTKVRSLQDCLDETVAGNSMLNRTEISPSAMDMTIGAASRPSFELVSSITPYDGERADLLMPFFDSIQGIGELSNWNETQTLQVLRLKLVGSALQFSKSDEKCKNATTLEEIKVAIT</sequence>
<reference evidence="1" key="1">
    <citation type="submission" date="2015-11" db="EMBL/GenBank/DDBJ databases">
        <title>De novo transcriptome assembly of four potential Pierce s Disease insect vectors from Arizona vineyards.</title>
        <authorList>
            <person name="Tassone E.E."/>
        </authorList>
    </citation>
    <scope>NUCLEOTIDE SEQUENCE</scope>
</reference>
<organism evidence="1">
    <name type="scientific">Cuerna arida</name>
    <dbReference type="NCBI Taxonomy" id="1464854"/>
    <lineage>
        <taxon>Eukaryota</taxon>
        <taxon>Metazoa</taxon>
        <taxon>Ecdysozoa</taxon>
        <taxon>Arthropoda</taxon>
        <taxon>Hexapoda</taxon>
        <taxon>Insecta</taxon>
        <taxon>Pterygota</taxon>
        <taxon>Neoptera</taxon>
        <taxon>Paraneoptera</taxon>
        <taxon>Hemiptera</taxon>
        <taxon>Auchenorrhyncha</taxon>
        <taxon>Membracoidea</taxon>
        <taxon>Cicadellidae</taxon>
        <taxon>Cicadellinae</taxon>
        <taxon>Proconiini</taxon>
        <taxon>Cuerna</taxon>
    </lineage>
</organism>
<protein>
    <submittedName>
        <fullName evidence="1">Uncharacterized protein</fullName>
    </submittedName>
</protein>
<proteinExistence type="predicted"/>
<feature type="non-terminal residue" evidence="1">
    <location>
        <position position="1"/>
    </location>
</feature>